<evidence type="ECO:0000313" key="4">
    <source>
        <dbReference type="EMBL" id="SDX35805.1"/>
    </source>
</evidence>
<dbReference type="RefSeq" id="WP_074826921.1">
    <property type="nucleotide sequence ID" value="NZ_FNNA01000005.1"/>
</dbReference>
<sequence length="590" mass="62470">MVDWTIIAWAFLAGTGSLLAALLILRLTGAPGSGLGGEGAARKAARPSVEPLILLFRDRRLVDATGPARALLDALPGEGDWARLWTWLGQRFEAPQRILEMAAADGTAVLAGTPPAGAVASGRSAALRLRAEDLGGGLLRLELVDPTLEQGGITVNAHALAAMEDELGVLRESVDHAPVLIWREDAEGTVTWANAAYLREIEALNPDDVVWPLPRLIDLPGDADSVRRARIELDDQSRWFDCHVQAADGHRTIFAVPADDAVRAEGSLREFVRTLTKTFADLHIGLAIFDRERRLQLFNPALIDLTGLPGGFLTARPTLHAVLDALRERRMVPEPKDYASWRRTIATLEAGAASGHHVETWSLPGGQTYRVTGRPHPDGAIALLIDDISAEIAMTRRFRAELSLSAEVMDAMGSAVAIFDADGRLLSTNRRFEALWAAEGTPTLRGYDERWRLTAGDSPGYHALRAALTAARPEGSRSGAMAGPARELLSWQVCPLSAGRRMVMFAPTVPAGATLASSADSVAGAAGVLGEASEAAMAFAVPAAAIPEAAGAQPDPGATPSREPQQGWPVRSGAALALTEGGERVAGGVG</sequence>
<dbReference type="EMBL" id="FNNA01000005">
    <property type="protein sequence ID" value="SDX35805.1"/>
    <property type="molecule type" value="Genomic_DNA"/>
</dbReference>
<keyword evidence="2" id="KW-1133">Transmembrane helix</keyword>
<dbReference type="Proteomes" id="UP000182944">
    <property type="component" value="Unassembled WGS sequence"/>
</dbReference>
<dbReference type="InterPro" id="IPR035965">
    <property type="entry name" value="PAS-like_dom_sf"/>
</dbReference>
<dbReference type="Pfam" id="PF13188">
    <property type="entry name" value="PAS_8"/>
    <property type="match status" value="1"/>
</dbReference>
<evidence type="ECO:0000313" key="5">
    <source>
        <dbReference type="Proteomes" id="UP000182944"/>
    </source>
</evidence>
<organism evidence="4 5">
    <name type="scientific">Paracoccus sanguinis</name>
    <dbReference type="NCBI Taxonomy" id="1545044"/>
    <lineage>
        <taxon>Bacteria</taxon>
        <taxon>Pseudomonadati</taxon>
        <taxon>Pseudomonadota</taxon>
        <taxon>Alphaproteobacteria</taxon>
        <taxon>Rhodobacterales</taxon>
        <taxon>Paracoccaceae</taxon>
        <taxon>Paracoccus</taxon>
    </lineage>
</organism>
<dbReference type="AlphaFoldDB" id="A0A1H3B1Y0"/>
<evidence type="ECO:0000256" key="1">
    <source>
        <dbReference type="SAM" id="MobiDB-lite"/>
    </source>
</evidence>
<dbReference type="STRING" id="1545044.SAMN05444276_10549"/>
<accession>A0A1H3B1Y0</accession>
<feature type="region of interest" description="Disordered" evidence="1">
    <location>
        <begin position="550"/>
        <end position="572"/>
    </location>
</feature>
<reference evidence="5" key="1">
    <citation type="submission" date="2016-10" db="EMBL/GenBank/DDBJ databases">
        <authorList>
            <person name="Varghese N."/>
            <person name="Submissions S."/>
        </authorList>
    </citation>
    <scope>NUCLEOTIDE SEQUENCE [LARGE SCALE GENOMIC DNA]</scope>
    <source>
        <strain evidence="5">DSM 29303</strain>
    </source>
</reference>
<keyword evidence="2" id="KW-0812">Transmembrane</keyword>
<dbReference type="SUPFAM" id="SSF55785">
    <property type="entry name" value="PYP-like sensor domain (PAS domain)"/>
    <property type="match status" value="3"/>
</dbReference>
<dbReference type="Pfam" id="PF12860">
    <property type="entry name" value="PAS_7"/>
    <property type="match status" value="1"/>
</dbReference>
<gene>
    <name evidence="4" type="ORF">SAMN05444276_10549</name>
</gene>
<feature type="transmembrane region" description="Helical" evidence="2">
    <location>
        <begin position="6"/>
        <end position="25"/>
    </location>
</feature>
<dbReference type="OrthoDB" id="9797304at2"/>
<protein>
    <submittedName>
        <fullName evidence="4">PAS fold</fullName>
    </submittedName>
</protein>
<keyword evidence="2" id="KW-0472">Membrane</keyword>
<proteinExistence type="predicted"/>
<name>A0A1H3B1Y0_9RHOB</name>
<evidence type="ECO:0000259" key="3">
    <source>
        <dbReference type="Pfam" id="PF13188"/>
    </source>
</evidence>
<keyword evidence="5" id="KW-1185">Reference proteome</keyword>
<evidence type="ECO:0000256" key="2">
    <source>
        <dbReference type="SAM" id="Phobius"/>
    </source>
</evidence>
<dbReference type="InterPro" id="IPR000014">
    <property type="entry name" value="PAS"/>
</dbReference>
<feature type="domain" description="PAS" evidence="3">
    <location>
        <begin position="407"/>
        <end position="439"/>
    </location>
</feature>